<evidence type="ECO:0000256" key="3">
    <source>
        <dbReference type="ARBA" id="ARBA00022722"/>
    </source>
</evidence>
<dbReference type="Proteomes" id="UP000695562">
    <property type="component" value="Unassembled WGS sequence"/>
</dbReference>
<dbReference type="CDD" id="cd01647">
    <property type="entry name" value="RT_LTR"/>
    <property type="match status" value="1"/>
</dbReference>
<dbReference type="Gene3D" id="3.30.70.270">
    <property type="match status" value="2"/>
</dbReference>
<feature type="non-terminal residue" evidence="9">
    <location>
        <position position="1255"/>
    </location>
</feature>
<dbReference type="Pfam" id="PF00078">
    <property type="entry name" value="RVT_1"/>
    <property type="match status" value="1"/>
</dbReference>
<keyword evidence="6" id="KW-0695">RNA-directed DNA polymerase</keyword>
<dbReference type="EMBL" id="AJWJ01000567">
    <property type="protein sequence ID" value="KAF2069949.1"/>
    <property type="molecule type" value="Genomic_DNA"/>
</dbReference>
<dbReference type="Gene3D" id="3.10.10.10">
    <property type="entry name" value="HIV Type 1 Reverse Transcriptase, subunit A, domain 1"/>
    <property type="match status" value="1"/>
</dbReference>
<reference evidence="9" key="1">
    <citation type="submission" date="2020-01" db="EMBL/GenBank/DDBJ databases">
        <title>Development of genomics and gene disruption for Polysphondylium violaceum indicates a role for the polyketide synthase stlB in stalk morphogenesis.</title>
        <authorList>
            <person name="Narita B."/>
            <person name="Kawabe Y."/>
            <person name="Kin K."/>
            <person name="Saito T."/>
            <person name="Gibbs R."/>
            <person name="Kuspa A."/>
            <person name="Muzny D."/>
            <person name="Queller D."/>
            <person name="Richards S."/>
            <person name="Strassman J."/>
            <person name="Sucgang R."/>
            <person name="Worley K."/>
            <person name="Schaap P."/>
        </authorList>
    </citation>
    <scope>NUCLEOTIDE SEQUENCE</scope>
    <source>
        <strain evidence="9">QSvi11</strain>
    </source>
</reference>
<keyword evidence="4" id="KW-0255">Endonuclease</keyword>
<evidence type="ECO:0000256" key="2">
    <source>
        <dbReference type="ARBA" id="ARBA00022695"/>
    </source>
</evidence>
<feature type="region of interest" description="Disordered" evidence="7">
    <location>
        <begin position="216"/>
        <end position="239"/>
    </location>
</feature>
<dbReference type="PANTHER" id="PTHR37984:SF5">
    <property type="entry name" value="PROTEIN NYNRIN-LIKE"/>
    <property type="match status" value="1"/>
</dbReference>
<dbReference type="SUPFAM" id="SSF56672">
    <property type="entry name" value="DNA/RNA polymerases"/>
    <property type="match status" value="1"/>
</dbReference>
<dbReference type="AlphaFoldDB" id="A0A8J4PPY8"/>
<evidence type="ECO:0000313" key="10">
    <source>
        <dbReference type="Proteomes" id="UP000695562"/>
    </source>
</evidence>
<organism evidence="9 10">
    <name type="scientific">Polysphondylium violaceum</name>
    <dbReference type="NCBI Taxonomy" id="133409"/>
    <lineage>
        <taxon>Eukaryota</taxon>
        <taxon>Amoebozoa</taxon>
        <taxon>Evosea</taxon>
        <taxon>Eumycetozoa</taxon>
        <taxon>Dictyostelia</taxon>
        <taxon>Dictyosteliales</taxon>
        <taxon>Dictyosteliaceae</taxon>
        <taxon>Polysphondylium</taxon>
    </lineage>
</organism>
<name>A0A8J4PPY8_9MYCE</name>
<evidence type="ECO:0000259" key="8">
    <source>
        <dbReference type="PROSITE" id="PS50878"/>
    </source>
</evidence>
<dbReference type="InterPro" id="IPR041588">
    <property type="entry name" value="Integrase_H2C2"/>
</dbReference>
<dbReference type="InterPro" id="IPR000477">
    <property type="entry name" value="RT_dom"/>
</dbReference>
<dbReference type="PANTHER" id="PTHR37984">
    <property type="entry name" value="PROTEIN CBG26694"/>
    <property type="match status" value="1"/>
</dbReference>
<feature type="compositionally biased region" description="Basic and acidic residues" evidence="7">
    <location>
        <begin position="225"/>
        <end position="235"/>
    </location>
</feature>
<proteinExistence type="predicted"/>
<keyword evidence="10" id="KW-1185">Reference proteome</keyword>
<dbReference type="OrthoDB" id="16365at2759"/>
<feature type="domain" description="Reverse transcriptase" evidence="8">
    <location>
        <begin position="705"/>
        <end position="882"/>
    </location>
</feature>
<dbReference type="InterPro" id="IPR043128">
    <property type="entry name" value="Rev_trsase/Diguanyl_cyclase"/>
</dbReference>
<accession>A0A8J4PPY8</accession>
<dbReference type="PROSITE" id="PS50878">
    <property type="entry name" value="RT_POL"/>
    <property type="match status" value="1"/>
</dbReference>
<sequence length="1255" mass="145517">MDDDEIANVDEKIPPSKIIDVIKNSKTGESWIINMTTYGKDHGWVAERLPSLLKATRCLDEKILVALEEQLVDEELDDLEWEEVKEIILKIFGTDKRKITPETIADSLIEFAKSYNSRNQSLDSEWAKRAVLDIANKICRYRIPGADDAEKLANIKKWNDTLCSGIICALAPDIIVEKVRKIAMKASKDIEGSGGNLADQIKNSVEIKQKLEDAKSLPKSTLTKRRTETNEDGQRKKPYTAPKVKLADAVYNQRSHYKLCFKCGSHEHKSTTCTNNIVYDMVDPPELIKEKYGNLSNYQLVTDLKSQSYINVKNDNEIIHVHENILLFNQTSQNEKMKTLIEDYDYYEDNPRITELPTQDLNKQSKIMSSNELEKTLMNDEIELDTLISKINKSIDMIDKSKRNEKDTFEISWCKTDNKIKTVLLNSVYLHNDYTLPTISGKLTKTDSLKYNLTIHEEHKDDDQKIVIDIGSNISLINRKLLKDPLLGIEKNDITIRVKYPLLKKEEEIIQFVTIQINDYRYRFYITDINNIEILIGNNVNKHATIDMLTKYILNGKEYNINNNKADTTIKITEESAMNIKTLINNNNGDDDSNMQLPDMDFDLEEEINKVLMDVPEGILNIMNGKKLDDEKANILRNWTLETFDDVIVDDLNYDDKAIHETPRAKFKHSIELKKGAKYMPKKPILYYKTEELKRVVEEKMSQFLKLGIIRKSTSNHSSPIMLIFKNNKWRIVHDFRELNKVTERDIFPFTPADQTLNLCKNSNFFSKFDMLMGYFQMEMEEKSIELTAFTTHIGKFEYLRMPQGLVNAPSTFARMMADIFGKVKNLLQYFDDLLVHNKDDIIEHVESVIRILLLCRHNAIFISREKAELFKSDIEFLGYHISKDGLSPRRAKVKAILEIPKPRNGEEGLAFLGVIGFYRRTIDNFAEKTINLTKECRKGNKNSLSVEAIKEFEAIKKEFEEDKIVALPIEQNKQIKVDVENLKESSSLPITSTNNLFEGAYHLFCDASNLAISGVLYQIQGNSLKPIWFHSRKLNSAQRNYTIGDRELLAIFDSLHKFKNLLYTKDVAVYTDHRNLQFIIKKGELTMRQANHIRYLDEFNIELLNIPGEANKIADLLSRKYDNIQWDETFLEKIKKEQEGSKWLRELERNDNVEIITIHGIKYLVEDKATKLIIINKETIDTILEEYHDAVYSGHRGFDITFDNIRRDYYFREMGPLIMKYIKSCVICQSNKSEKKSGFLHSLEIPDEIWKDIS</sequence>
<keyword evidence="5" id="KW-0378">Hydrolase</keyword>
<evidence type="ECO:0000256" key="1">
    <source>
        <dbReference type="ARBA" id="ARBA00022679"/>
    </source>
</evidence>
<dbReference type="GO" id="GO:0016787">
    <property type="term" value="F:hydrolase activity"/>
    <property type="evidence" value="ECO:0007669"/>
    <property type="project" value="UniProtKB-KW"/>
</dbReference>
<dbReference type="InterPro" id="IPR043502">
    <property type="entry name" value="DNA/RNA_pol_sf"/>
</dbReference>
<dbReference type="Pfam" id="PF17921">
    <property type="entry name" value="Integrase_H2C2"/>
    <property type="match status" value="1"/>
</dbReference>
<protein>
    <recommendedName>
        <fullName evidence="8">Reverse transcriptase domain-containing protein</fullName>
    </recommendedName>
</protein>
<dbReference type="InterPro" id="IPR041373">
    <property type="entry name" value="RT_RNaseH"/>
</dbReference>
<keyword evidence="1" id="KW-0808">Transferase</keyword>
<keyword evidence="2" id="KW-0548">Nucleotidyltransferase</keyword>
<evidence type="ECO:0000256" key="6">
    <source>
        <dbReference type="ARBA" id="ARBA00022918"/>
    </source>
</evidence>
<dbReference type="CDD" id="cd09274">
    <property type="entry name" value="RNase_HI_RT_Ty3"/>
    <property type="match status" value="1"/>
</dbReference>
<evidence type="ECO:0000256" key="7">
    <source>
        <dbReference type="SAM" id="MobiDB-lite"/>
    </source>
</evidence>
<dbReference type="InterPro" id="IPR050951">
    <property type="entry name" value="Retrovirus_Pol_polyprotein"/>
</dbReference>
<evidence type="ECO:0000256" key="5">
    <source>
        <dbReference type="ARBA" id="ARBA00022801"/>
    </source>
</evidence>
<comment type="caution">
    <text evidence="9">The sequence shown here is derived from an EMBL/GenBank/DDBJ whole genome shotgun (WGS) entry which is preliminary data.</text>
</comment>
<dbReference type="GO" id="GO:0003964">
    <property type="term" value="F:RNA-directed DNA polymerase activity"/>
    <property type="evidence" value="ECO:0007669"/>
    <property type="project" value="UniProtKB-KW"/>
</dbReference>
<dbReference type="Gene3D" id="3.10.20.370">
    <property type="match status" value="1"/>
</dbReference>
<gene>
    <name evidence="9" type="ORF">CYY_008726</name>
</gene>
<dbReference type="Gene3D" id="1.10.340.70">
    <property type="match status" value="1"/>
</dbReference>
<keyword evidence="3" id="KW-0540">Nuclease</keyword>
<dbReference type="GO" id="GO:0004519">
    <property type="term" value="F:endonuclease activity"/>
    <property type="evidence" value="ECO:0007669"/>
    <property type="project" value="UniProtKB-KW"/>
</dbReference>
<dbReference type="Pfam" id="PF17917">
    <property type="entry name" value="RT_RNaseH"/>
    <property type="match status" value="1"/>
</dbReference>
<evidence type="ECO:0000313" key="9">
    <source>
        <dbReference type="EMBL" id="KAF2069949.1"/>
    </source>
</evidence>
<evidence type="ECO:0000256" key="4">
    <source>
        <dbReference type="ARBA" id="ARBA00022759"/>
    </source>
</evidence>